<evidence type="ECO:0000313" key="2">
    <source>
        <dbReference type="EMBL" id="KFD68983.1"/>
    </source>
</evidence>
<dbReference type="EMBL" id="KL367499">
    <property type="protein sequence ID" value="KFD68983.1"/>
    <property type="molecule type" value="Genomic_DNA"/>
</dbReference>
<dbReference type="Proteomes" id="UP000030758">
    <property type="component" value="Unassembled WGS sequence"/>
</dbReference>
<proteinExistence type="predicted"/>
<evidence type="ECO:0000313" key="3">
    <source>
        <dbReference type="Proteomes" id="UP000030764"/>
    </source>
</evidence>
<keyword evidence="3" id="KW-1185">Reference proteome</keyword>
<protein>
    <submittedName>
        <fullName evidence="1">Uncharacterized protein</fullName>
    </submittedName>
</protein>
<gene>
    <name evidence="1" type="ORF">M513_06678</name>
    <name evidence="2" type="ORF">M514_06678</name>
</gene>
<dbReference type="AlphaFoldDB" id="A0A085M5I5"/>
<dbReference type="EMBL" id="KL363227">
    <property type="protein sequence ID" value="KFD52481.1"/>
    <property type="molecule type" value="Genomic_DNA"/>
</dbReference>
<organism evidence="1 3">
    <name type="scientific">Trichuris suis</name>
    <name type="common">pig whipworm</name>
    <dbReference type="NCBI Taxonomy" id="68888"/>
    <lineage>
        <taxon>Eukaryota</taxon>
        <taxon>Metazoa</taxon>
        <taxon>Ecdysozoa</taxon>
        <taxon>Nematoda</taxon>
        <taxon>Enoplea</taxon>
        <taxon>Dorylaimia</taxon>
        <taxon>Trichinellida</taxon>
        <taxon>Trichuridae</taxon>
        <taxon>Trichuris</taxon>
    </lineage>
</organism>
<evidence type="ECO:0000313" key="1">
    <source>
        <dbReference type="EMBL" id="KFD52481.1"/>
    </source>
</evidence>
<reference evidence="1 3" key="1">
    <citation type="journal article" date="2014" name="Nat. Genet.">
        <title>Genome and transcriptome of the porcine whipworm Trichuris suis.</title>
        <authorList>
            <person name="Jex A.R."/>
            <person name="Nejsum P."/>
            <person name="Schwarz E.M."/>
            <person name="Hu L."/>
            <person name="Young N.D."/>
            <person name="Hall R.S."/>
            <person name="Korhonen P.K."/>
            <person name="Liao S."/>
            <person name="Thamsborg S."/>
            <person name="Xia J."/>
            <person name="Xu P."/>
            <person name="Wang S."/>
            <person name="Scheerlinck J.P."/>
            <person name="Hofmann A."/>
            <person name="Sternberg P.W."/>
            <person name="Wang J."/>
            <person name="Gasser R.B."/>
        </authorList>
    </citation>
    <scope>NUCLEOTIDE SEQUENCE [LARGE SCALE GENOMIC DNA]</scope>
    <source>
        <strain evidence="2">DCEP-RM93F</strain>
        <strain evidence="1">DCEP-RM93M</strain>
    </source>
</reference>
<sequence>MGANGFNGSKTKYRDESAPQTIQTINYQFKSKEEEELRRNMVDFLITGMAAVGRQQLGYSSESDEDDIADS</sequence>
<dbReference type="Proteomes" id="UP000030764">
    <property type="component" value="Unassembled WGS sequence"/>
</dbReference>
<name>A0A085M5I5_9BILA</name>
<accession>A0A085M5I5</accession>